<keyword evidence="2" id="KW-0812">Transmembrane</keyword>
<keyword evidence="2" id="KW-1133">Transmembrane helix</keyword>
<accession>A0A1E7F5F9</accession>
<name>A0A1E7F5F9_9STRA</name>
<evidence type="ECO:0000256" key="1">
    <source>
        <dbReference type="SAM" id="MobiDB-lite"/>
    </source>
</evidence>
<organism evidence="3 4">
    <name type="scientific">Fragilariopsis cylindrus CCMP1102</name>
    <dbReference type="NCBI Taxonomy" id="635003"/>
    <lineage>
        <taxon>Eukaryota</taxon>
        <taxon>Sar</taxon>
        <taxon>Stramenopiles</taxon>
        <taxon>Ochrophyta</taxon>
        <taxon>Bacillariophyta</taxon>
        <taxon>Bacillariophyceae</taxon>
        <taxon>Bacillariophycidae</taxon>
        <taxon>Bacillariales</taxon>
        <taxon>Bacillariaceae</taxon>
        <taxon>Fragilariopsis</taxon>
    </lineage>
</organism>
<proteinExistence type="predicted"/>
<evidence type="ECO:0000313" key="3">
    <source>
        <dbReference type="EMBL" id="OEU13380.1"/>
    </source>
</evidence>
<feature type="compositionally biased region" description="Basic and acidic residues" evidence="1">
    <location>
        <begin position="285"/>
        <end position="294"/>
    </location>
</feature>
<sequence length="442" mass="49591">MNPNVAQHSCNSLWALARAYVSYVWHYAPCLCWTVSIFALLIPTYLIITDVFFNKTEHFGEIKNDYSNINSLSNFDLKMKDIGHWCLKGDNDSCRCEDPTIPQPRNEFRSWSNAHAGNVQLITDMIEQGMSSPEIAFVGGSAVEKMDGRWFGDISLTGLNDVANIFDKHFSGIDGSMTAAALGIAADQNQSVLWRILNGEMPKEFNPKIWWLELGLNDLGRAECSEEVVVIGVLRIVEEIMKAKPNAKIVINSLFPMAELRGGLLPPSMVDLERSFGGNRPKGGWKADRKKDRPGANIDRSGSGGGRPSAAHKVGWANKNKDRSGSDSFRNRDRDDGGFRHRPDVVKLIADKKSQHEFNPVTHRTNRLPLWTSITAINMELRKFCNKNENVSFFDVTNIFTERDGKNYNLKTNMISRRGLPTNAGFEAWENAVAIRAKQLLL</sequence>
<feature type="compositionally biased region" description="Basic and acidic residues" evidence="1">
    <location>
        <begin position="319"/>
        <end position="341"/>
    </location>
</feature>
<dbReference type="KEGG" id="fcy:FRACYDRAFT_188800"/>
<dbReference type="InterPro" id="IPR036514">
    <property type="entry name" value="SGNH_hydro_sf"/>
</dbReference>
<dbReference type="InParanoid" id="A0A1E7F5F9"/>
<evidence type="ECO:0000313" key="4">
    <source>
        <dbReference type="Proteomes" id="UP000095751"/>
    </source>
</evidence>
<feature type="region of interest" description="Disordered" evidence="1">
    <location>
        <begin position="275"/>
        <end position="341"/>
    </location>
</feature>
<dbReference type="PANTHER" id="PTHR11852:SF0">
    <property type="entry name" value="PLATELET-ACTIVATING FACTOR ACETYLHYDROLASE IB SUBUNIT BETA HOMOLOG"/>
    <property type="match status" value="1"/>
</dbReference>
<dbReference type="PANTHER" id="PTHR11852">
    <property type="entry name" value="PLATELET-ACTIVATING FACTOR ACETYLHYDROLASE"/>
    <property type="match status" value="1"/>
</dbReference>
<dbReference type="SUPFAM" id="SSF52266">
    <property type="entry name" value="SGNH hydrolase"/>
    <property type="match status" value="1"/>
</dbReference>
<protein>
    <recommendedName>
        <fullName evidence="5">SGNH hydrolase-type esterase domain-containing protein</fullName>
    </recommendedName>
</protein>
<feature type="transmembrane region" description="Helical" evidence="2">
    <location>
        <begin position="24"/>
        <end position="48"/>
    </location>
</feature>
<keyword evidence="2" id="KW-0472">Membrane</keyword>
<reference evidence="3 4" key="1">
    <citation type="submission" date="2016-09" db="EMBL/GenBank/DDBJ databases">
        <title>Extensive genetic diversity and differential bi-allelic expression allows diatom success in the polar Southern Ocean.</title>
        <authorList>
            <consortium name="DOE Joint Genome Institute"/>
            <person name="Mock T."/>
            <person name="Otillar R.P."/>
            <person name="Strauss J."/>
            <person name="Dupont C."/>
            <person name="Frickenhaus S."/>
            <person name="Maumus F."/>
            <person name="Mcmullan M."/>
            <person name="Sanges R."/>
            <person name="Schmutz J."/>
            <person name="Toseland A."/>
            <person name="Valas R."/>
            <person name="Veluchamy A."/>
            <person name="Ward B.J."/>
            <person name="Allen A."/>
            <person name="Barry K."/>
            <person name="Falciatore A."/>
            <person name="Ferrante M."/>
            <person name="Fortunato A.E."/>
            <person name="Gloeckner G."/>
            <person name="Gruber A."/>
            <person name="Hipkin R."/>
            <person name="Janech M."/>
            <person name="Kroth P."/>
            <person name="Leese F."/>
            <person name="Lindquist E."/>
            <person name="Lyon B.R."/>
            <person name="Martin J."/>
            <person name="Mayer C."/>
            <person name="Parker M."/>
            <person name="Quesneville H."/>
            <person name="Raymond J."/>
            <person name="Uhlig C."/>
            <person name="Valentin K.U."/>
            <person name="Worden A.Z."/>
            <person name="Armbrust E.V."/>
            <person name="Bowler C."/>
            <person name="Green B."/>
            <person name="Moulton V."/>
            <person name="Van Oosterhout C."/>
            <person name="Grigoriev I."/>
        </authorList>
    </citation>
    <scope>NUCLEOTIDE SEQUENCE [LARGE SCALE GENOMIC DNA]</scope>
    <source>
        <strain evidence="3 4">CCMP1102</strain>
    </source>
</reference>
<dbReference type="Gene3D" id="3.40.50.1110">
    <property type="entry name" value="SGNH hydrolase"/>
    <property type="match status" value="1"/>
</dbReference>
<evidence type="ECO:0000256" key="2">
    <source>
        <dbReference type="SAM" id="Phobius"/>
    </source>
</evidence>
<dbReference type="EMBL" id="KV784361">
    <property type="protein sequence ID" value="OEU13380.1"/>
    <property type="molecule type" value="Genomic_DNA"/>
</dbReference>
<dbReference type="OrthoDB" id="505607at2759"/>
<evidence type="ECO:0008006" key="5">
    <source>
        <dbReference type="Google" id="ProtNLM"/>
    </source>
</evidence>
<keyword evidence="4" id="KW-1185">Reference proteome</keyword>
<dbReference type="Proteomes" id="UP000095751">
    <property type="component" value="Unassembled WGS sequence"/>
</dbReference>
<gene>
    <name evidence="3" type="ORF">FRACYDRAFT_188800</name>
</gene>
<dbReference type="AlphaFoldDB" id="A0A1E7F5F9"/>